<name>A0A0K0FV44_STRVS</name>
<evidence type="ECO:0000313" key="2">
    <source>
        <dbReference type="Proteomes" id="UP000035680"/>
    </source>
</evidence>
<dbReference type="WBParaSite" id="SVE_1620800.1">
    <property type="protein sequence ID" value="SVE_1620800.1"/>
    <property type="gene ID" value="SVE_1620800"/>
</dbReference>
<evidence type="ECO:0000256" key="1">
    <source>
        <dbReference type="SAM" id="MobiDB-lite"/>
    </source>
</evidence>
<reference evidence="2" key="1">
    <citation type="submission" date="2014-07" db="EMBL/GenBank/DDBJ databases">
        <authorList>
            <person name="Martin A.A"/>
            <person name="De Silva N."/>
        </authorList>
    </citation>
    <scope>NUCLEOTIDE SEQUENCE</scope>
</reference>
<feature type="region of interest" description="Disordered" evidence="1">
    <location>
        <begin position="125"/>
        <end position="148"/>
    </location>
</feature>
<dbReference type="Proteomes" id="UP000035680">
    <property type="component" value="Unassembled WGS sequence"/>
</dbReference>
<proteinExistence type="predicted"/>
<organism evidence="2 3">
    <name type="scientific">Strongyloides venezuelensis</name>
    <name type="common">Threadworm</name>
    <dbReference type="NCBI Taxonomy" id="75913"/>
    <lineage>
        <taxon>Eukaryota</taxon>
        <taxon>Metazoa</taxon>
        <taxon>Ecdysozoa</taxon>
        <taxon>Nematoda</taxon>
        <taxon>Chromadorea</taxon>
        <taxon>Rhabditida</taxon>
        <taxon>Tylenchina</taxon>
        <taxon>Panagrolaimomorpha</taxon>
        <taxon>Strongyloidoidea</taxon>
        <taxon>Strongyloididae</taxon>
        <taxon>Strongyloides</taxon>
    </lineage>
</organism>
<accession>A0A0K0FV44</accession>
<feature type="region of interest" description="Disordered" evidence="1">
    <location>
        <begin position="178"/>
        <end position="219"/>
    </location>
</feature>
<keyword evidence="2" id="KW-1185">Reference proteome</keyword>
<feature type="compositionally biased region" description="Polar residues" evidence="1">
    <location>
        <begin position="178"/>
        <end position="188"/>
    </location>
</feature>
<protein>
    <submittedName>
        <fullName evidence="3">Uncharacterized protein</fullName>
    </submittedName>
</protein>
<dbReference type="AlphaFoldDB" id="A0A0K0FV44"/>
<reference evidence="3" key="2">
    <citation type="submission" date="2015-08" db="UniProtKB">
        <authorList>
            <consortium name="WormBaseParasite"/>
        </authorList>
    </citation>
    <scope>IDENTIFICATION</scope>
</reference>
<evidence type="ECO:0000313" key="3">
    <source>
        <dbReference type="WBParaSite" id="SVE_1620800.1"/>
    </source>
</evidence>
<feature type="compositionally biased region" description="Low complexity" evidence="1">
    <location>
        <begin position="127"/>
        <end position="136"/>
    </location>
</feature>
<sequence>MNVFTNDKRRIESQYQCNVGPSIRQTFRIPRHSIEVPIMDGEKRKRFEDKISVDMMRRLTTFDNRQLVDFVKWLNTSDHKPKNNFFRSGRGNSIPEDKLISNGHKNHYEINNQTSFNKSTLSYVENNNGGIPPSKGKGSGDNRKNFQNIPYFEKRKFRASSITGTRLTNNNYATISKKNSSQCYNNNNDETKERRKSLANFRSKSSNRRISGPPVRNLL</sequence>